<dbReference type="GO" id="GO:0005886">
    <property type="term" value="C:plasma membrane"/>
    <property type="evidence" value="ECO:0007669"/>
    <property type="project" value="UniProtKB-SubCell"/>
</dbReference>
<dbReference type="PANTHER" id="PTHR23513">
    <property type="entry name" value="INTEGRAL MEMBRANE EFFLUX PROTEIN-RELATED"/>
    <property type="match status" value="1"/>
</dbReference>
<dbReference type="PROSITE" id="PS50850">
    <property type="entry name" value="MFS"/>
    <property type="match status" value="1"/>
</dbReference>
<feature type="transmembrane region" description="Helical" evidence="7">
    <location>
        <begin position="38"/>
        <end position="59"/>
    </location>
</feature>
<reference evidence="9 10" key="1">
    <citation type="journal article" date="2001" name="FEMS Microbiol. Lett.">
        <title>Oceanobacillus iheyensis gen. nov., sp. nov., a deep-sea extremely halotolerant and alkaliphilic species isolated from a depth of 1050 m on the Iheya Ridge.</title>
        <authorList>
            <person name="Lu J."/>
            <person name="Nogi Y."/>
            <person name="Takami H."/>
        </authorList>
    </citation>
    <scope>NUCLEOTIDE SEQUENCE [LARGE SCALE GENOMIC DNA]</scope>
    <source>
        <strain evidence="10">DSM 14371 / CIP 107618 / JCM 11309 / KCTC 3954 / HTE831</strain>
    </source>
</reference>
<dbReference type="GO" id="GO:0022857">
    <property type="term" value="F:transmembrane transporter activity"/>
    <property type="evidence" value="ECO:0007669"/>
    <property type="project" value="InterPro"/>
</dbReference>
<accession>Q8ET60</accession>
<reference evidence="9 10" key="2">
    <citation type="journal article" date="2002" name="Nucleic Acids Res.">
        <title>Genome sequence of Oceanobacillus iheyensis isolated from the Iheya Ridge and its unexpected adaptive capabilities to extreme environments.</title>
        <authorList>
            <person name="Takami H."/>
            <person name="Takaki Y."/>
            <person name="Uchiyama I."/>
        </authorList>
    </citation>
    <scope>NUCLEOTIDE SEQUENCE [LARGE SCALE GENOMIC DNA]</scope>
    <source>
        <strain evidence="10">DSM 14371 / CIP 107618 / JCM 11309 / KCTC 3954 / HTE831</strain>
    </source>
</reference>
<feature type="transmembrane region" description="Helical" evidence="7">
    <location>
        <begin position="96"/>
        <end position="116"/>
    </location>
</feature>
<dbReference type="EMBL" id="BA000028">
    <property type="protein sequence ID" value="BAC12358.1"/>
    <property type="molecule type" value="Genomic_DNA"/>
</dbReference>
<protein>
    <submittedName>
        <fullName evidence="9">Macrolide efflux protein</fullName>
    </submittedName>
</protein>
<dbReference type="OrthoDB" id="2276409at2"/>
<feature type="transmembrane region" description="Helical" evidence="7">
    <location>
        <begin position="167"/>
        <end position="185"/>
    </location>
</feature>
<dbReference type="Gene3D" id="1.20.1250.20">
    <property type="entry name" value="MFS general substrate transporter like domains"/>
    <property type="match status" value="1"/>
</dbReference>
<keyword evidence="3" id="KW-1003">Cell membrane</keyword>
<name>Q8ET60_OCEIH</name>
<keyword evidence="4 7" id="KW-0812">Transmembrane</keyword>
<dbReference type="InterPro" id="IPR011701">
    <property type="entry name" value="MFS"/>
</dbReference>
<feature type="transmembrane region" description="Helical" evidence="7">
    <location>
        <begin position="384"/>
        <end position="404"/>
    </location>
</feature>
<keyword evidence="2" id="KW-0813">Transport</keyword>
<keyword evidence="6 7" id="KW-0472">Membrane</keyword>
<keyword evidence="5 7" id="KW-1133">Transmembrane helix</keyword>
<feature type="transmembrane region" description="Helical" evidence="7">
    <location>
        <begin position="71"/>
        <end position="90"/>
    </location>
</feature>
<organism evidence="9 10">
    <name type="scientific">Oceanobacillus iheyensis (strain DSM 14371 / CIP 107618 / JCM 11309 / KCTC 3954 / HTE831)</name>
    <dbReference type="NCBI Taxonomy" id="221109"/>
    <lineage>
        <taxon>Bacteria</taxon>
        <taxon>Bacillati</taxon>
        <taxon>Bacillota</taxon>
        <taxon>Bacilli</taxon>
        <taxon>Bacillales</taxon>
        <taxon>Bacillaceae</taxon>
        <taxon>Oceanobacillus</taxon>
    </lineage>
</organism>
<evidence type="ECO:0000256" key="4">
    <source>
        <dbReference type="ARBA" id="ARBA00022692"/>
    </source>
</evidence>
<dbReference type="STRING" id="221109.gene:10732605"/>
<feature type="transmembrane region" description="Helical" evidence="7">
    <location>
        <begin position="236"/>
        <end position="259"/>
    </location>
</feature>
<comment type="subcellular location">
    <subcellularLocation>
        <location evidence="1">Cell membrane</location>
        <topology evidence="1">Multi-pass membrane protein</topology>
    </subcellularLocation>
</comment>
<evidence type="ECO:0000313" key="9">
    <source>
        <dbReference type="EMBL" id="BAC12358.1"/>
    </source>
</evidence>
<evidence type="ECO:0000259" key="8">
    <source>
        <dbReference type="PROSITE" id="PS50850"/>
    </source>
</evidence>
<dbReference type="PANTHER" id="PTHR23513:SF6">
    <property type="entry name" value="MAJOR FACILITATOR SUPERFAMILY ASSOCIATED DOMAIN-CONTAINING PROTEIN"/>
    <property type="match status" value="1"/>
</dbReference>
<feature type="transmembrane region" description="Helical" evidence="7">
    <location>
        <begin position="356"/>
        <end position="378"/>
    </location>
</feature>
<feature type="transmembrane region" description="Helical" evidence="7">
    <location>
        <begin position="298"/>
        <end position="318"/>
    </location>
</feature>
<dbReference type="AlphaFoldDB" id="Q8ET60"/>
<dbReference type="PhylomeDB" id="Q8ET60"/>
<evidence type="ECO:0000256" key="7">
    <source>
        <dbReference type="SAM" id="Phobius"/>
    </source>
</evidence>
<sequence length="424" mass="46906">MKKRNMKIIVSNQFLTQLADSVYDIAIFWYVYEVSQSALLASIITALTFATQILIGPLLGTFADRFEPKRFMQIGFLVMLTVGIFMAISFHFFFDYFLIVVYVGLILHDVGMFIVAPAKNRLLPRIVSQKNLLKVNGFISSSGQVATLIGTSISGFAIALIGFVGVMLSHSLIYLIASLILMFLVEITSKVRPTNIDEVAIAASKEDIKTNTKTSLLQELVHGYKYLRMKTEVFKLIILAMVVNVSTMVLPLFVVLVQIQYNGGAVMFGFFSAAASIASIIVGLMITKLTEKLSVAQIFSYSFLVAGITLILLTLTSIPVIGIALYFSFTFVIVALNIKFNTYLITMVDDEVRGRVFGIIGAISGFLIPICSLLGGWLADTFHVNIVFILSGAWIFCTGIYVFFDKDIQQIKEPVINEENTLSI</sequence>
<dbReference type="eggNOG" id="COG2814">
    <property type="taxonomic scope" value="Bacteria"/>
</dbReference>
<dbReference type="InterPro" id="IPR020846">
    <property type="entry name" value="MFS_dom"/>
</dbReference>
<evidence type="ECO:0000256" key="5">
    <source>
        <dbReference type="ARBA" id="ARBA00022989"/>
    </source>
</evidence>
<dbReference type="KEGG" id="oih:OB0402"/>
<dbReference type="Proteomes" id="UP000000822">
    <property type="component" value="Chromosome"/>
</dbReference>
<dbReference type="InterPro" id="IPR036259">
    <property type="entry name" value="MFS_trans_sf"/>
</dbReference>
<dbReference type="Pfam" id="PF07690">
    <property type="entry name" value="MFS_1"/>
    <property type="match status" value="1"/>
</dbReference>
<evidence type="ECO:0000256" key="3">
    <source>
        <dbReference type="ARBA" id="ARBA00022475"/>
    </source>
</evidence>
<proteinExistence type="predicted"/>
<dbReference type="RefSeq" id="WP_011064808.1">
    <property type="nucleotide sequence ID" value="NC_004193.1"/>
</dbReference>
<feature type="domain" description="Major facilitator superfamily (MFS) profile" evidence="8">
    <location>
        <begin position="5"/>
        <end position="410"/>
    </location>
</feature>
<dbReference type="CDD" id="cd06173">
    <property type="entry name" value="MFS_MefA_like"/>
    <property type="match status" value="1"/>
</dbReference>
<evidence type="ECO:0000256" key="6">
    <source>
        <dbReference type="ARBA" id="ARBA00023136"/>
    </source>
</evidence>
<dbReference type="SUPFAM" id="SSF103473">
    <property type="entry name" value="MFS general substrate transporter"/>
    <property type="match status" value="1"/>
</dbReference>
<dbReference type="HOGENOM" id="CLU_034180_16_1_9"/>
<keyword evidence="10" id="KW-1185">Reference proteome</keyword>
<feature type="transmembrane region" description="Helical" evidence="7">
    <location>
        <begin position="265"/>
        <end position="286"/>
    </location>
</feature>
<gene>
    <name evidence="9" type="ordered locus">OB0402</name>
</gene>
<feature type="transmembrane region" description="Helical" evidence="7">
    <location>
        <begin position="324"/>
        <end position="344"/>
    </location>
</feature>
<feature type="transmembrane region" description="Helical" evidence="7">
    <location>
        <begin position="12"/>
        <end position="32"/>
    </location>
</feature>
<evidence type="ECO:0000256" key="1">
    <source>
        <dbReference type="ARBA" id="ARBA00004651"/>
    </source>
</evidence>
<evidence type="ECO:0000313" key="10">
    <source>
        <dbReference type="Proteomes" id="UP000000822"/>
    </source>
</evidence>
<feature type="transmembrane region" description="Helical" evidence="7">
    <location>
        <begin position="137"/>
        <end position="161"/>
    </location>
</feature>
<evidence type="ECO:0000256" key="2">
    <source>
        <dbReference type="ARBA" id="ARBA00022448"/>
    </source>
</evidence>